<evidence type="ECO:0000313" key="1">
    <source>
        <dbReference type="EMBL" id="NHB93145.1"/>
    </source>
</evidence>
<dbReference type="Gene3D" id="3.30.40.190">
    <property type="match status" value="1"/>
</dbReference>
<dbReference type="RefSeq" id="WP_166307594.1">
    <property type="nucleotide sequence ID" value="NZ_CAWPIB010000013.1"/>
</dbReference>
<organism evidence="1 2">
    <name type="scientific">Photorhabdus cinerea</name>
    <dbReference type="NCBI Taxonomy" id="471575"/>
    <lineage>
        <taxon>Bacteria</taxon>
        <taxon>Pseudomonadati</taxon>
        <taxon>Pseudomonadota</taxon>
        <taxon>Gammaproteobacteria</taxon>
        <taxon>Enterobacterales</taxon>
        <taxon>Morganellaceae</taxon>
        <taxon>Photorhabdus</taxon>
    </lineage>
</organism>
<protein>
    <submittedName>
        <fullName evidence="1">Uncharacterized protein</fullName>
    </submittedName>
</protein>
<evidence type="ECO:0000313" key="2">
    <source>
        <dbReference type="Proteomes" id="UP000591844"/>
    </source>
</evidence>
<accession>A0A7X5QFB8</accession>
<dbReference type="EMBL" id="PUJW01000013">
    <property type="protein sequence ID" value="NHB93145.1"/>
    <property type="molecule type" value="Genomic_DNA"/>
</dbReference>
<keyword evidence="2" id="KW-1185">Reference proteome</keyword>
<dbReference type="AlphaFoldDB" id="A0A7X5QFB8"/>
<dbReference type="Proteomes" id="UP000591844">
    <property type="component" value="Unassembled WGS sequence"/>
</dbReference>
<proteinExistence type="predicted"/>
<sequence length="99" mass="11398">MAKNEKQWLSDVTLLGCICCRNMGLGVTLAEIHHVRAVQDMAQRAAHFSILLLYPRYHRAFYPKSFHAVPKTWQAIHGMATELLPQVKREVEVVRLCRV</sequence>
<comment type="caution">
    <text evidence="1">The sequence shown here is derived from an EMBL/GenBank/DDBJ whole genome shotgun (WGS) entry which is preliminary data.</text>
</comment>
<gene>
    <name evidence="1" type="ORF">C5469_13735</name>
</gene>
<dbReference type="Pfam" id="PF16786">
    <property type="entry name" value="RecA_dep_nuc"/>
    <property type="match status" value="1"/>
</dbReference>
<reference evidence="1 2" key="1">
    <citation type="submission" date="2018-02" db="EMBL/GenBank/DDBJ databases">
        <authorList>
            <person name="Machado R.A."/>
        </authorList>
    </citation>
    <scope>NUCLEOTIDE SEQUENCE [LARGE SCALE GENOMIC DNA]</scope>
    <source>
        <strain evidence="1 2">DSM 19724</strain>
    </source>
</reference>
<name>A0A7X5QFB8_9GAMM</name>
<dbReference type="InterPro" id="IPR031875">
    <property type="entry name" value="RecA_dep_nuc"/>
</dbReference>